<dbReference type="Proteomes" id="UP001156398">
    <property type="component" value="Unassembled WGS sequence"/>
</dbReference>
<dbReference type="SUPFAM" id="SSF52309">
    <property type="entry name" value="N-(deoxy)ribosyltransferase-like"/>
    <property type="match status" value="1"/>
</dbReference>
<evidence type="ECO:0008006" key="3">
    <source>
        <dbReference type="Google" id="ProtNLM"/>
    </source>
</evidence>
<name>A0ABT6VTS9_9ACTN</name>
<dbReference type="EMBL" id="JAAGKO020000003">
    <property type="protein sequence ID" value="MDI5961888.1"/>
    <property type="molecule type" value="Genomic_DNA"/>
</dbReference>
<proteinExistence type="predicted"/>
<dbReference type="RefSeq" id="WP_282704403.1">
    <property type="nucleotide sequence ID" value="NZ_JAAGKO020000003.1"/>
</dbReference>
<keyword evidence="2" id="KW-1185">Reference proteome</keyword>
<organism evidence="1 2">
    <name type="scientific">Streptantibioticus silvisoli</name>
    <dbReference type="NCBI Taxonomy" id="2705255"/>
    <lineage>
        <taxon>Bacteria</taxon>
        <taxon>Bacillati</taxon>
        <taxon>Actinomycetota</taxon>
        <taxon>Actinomycetes</taxon>
        <taxon>Kitasatosporales</taxon>
        <taxon>Streptomycetaceae</taxon>
        <taxon>Streptantibioticus</taxon>
    </lineage>
</organism>
<reference evidence="1 2" key="1">
    <citation type="submission" date="2023-05" db="EMBL/GenBank/DDBJ databases">
        <title>Streptantibioticus silvisoli sp. nov., acidotolerant actinomycetes 1 from pine litter.</title>
        <authorList>
            <person name="Swiecimska M."/>
            <person name="Golinska P."/>
            <person name="Sangal V."/>
            <person name="Wachnowicz B."/>
            <person name="Goodfellow M."/>
        </authorList>
    </citation>
    <scope>NUCLEOTIDE SEQUENCE [LARGE SCALE GENOMIC DNA]</scope>
    <source>
        <strain evidence="1 2">SL54</strain>
    </source>
</reference>
<protein>
    <recommendedName>
        <fullName evidence="3">Nucleoside 2-deoxyribosyltransferase</fullName>
    </recommendedName>
</protein>
<comment type="caution">
    <text evidence="1">The sequence shown here is derived from an EMBL/GenBank/DDBJ whole genome shotgun (WGS) entry which is preliminary data.</text>
</comment>
<gene>
    <name evidence="1" type="ORF">POF43_003980</name>
</gene>
<evidence type="ECO:0000313" key="1">
    <source>
        <dbReference type="EMBL" id="MDI5961888.1"/>
    </source>
</evidence>
<accession>A0ABT6VTS9</accession>
<evidence type="ECO:0000313" key="2">
    <source>
        <dbReference type="Proteomes" id="UP001156398"/>
    </source>
</evidence>
<sequence>MTAVLAFITAPPEHDTHQLTGSLGSLGVKTVLAKSSTDLARAATARGADPVDALCEALDARVATIAACDLLVAVLDGTHPDVLVDIGIAYASGTDCYALQTHGEPLEALHTDMLDGHARTTPALLTRLRQHLRLPPADSNPLTPVDDAMTR</sequence>
<dbReference type="Gene3D" id="3.40.50.450">
    <property type="match status" value="1"/>
</dbReference>